<dbReference type="Proteomes" id="UP000266292">
    <property type="component" value="Chromosome"/>
</dbReference>
<reference evidence="5" key="1">
    <citation type="submission" date="2017-05" db="EMBL/GenBank/DDBJ databases">
        <authorList>
            <person name="Ray J."/>
            <person name="Price M."/>
            <person name="Deutschbauer A."/>
        </authorList>
    </citation>
    <scope>NUCLEOTIDE SEQUENCE [LARGE SCALE GENOMIC DNA]</scope>
    <source>
        <strain evidence="5">DSM 19842</strain>
    </source>
</reference>
<dbReference type="InterPro" id="IPR011251">
    <property type="entry name" value="Luciferase-like_dom"/>
</dbReference>
<dbReference type="InterPro" id="IPR019949">
    <property type="entry name" value="CmoO-like"/>
</dbReference>
<dbReference type="RefSeq" id="WP_025609283.1">
    <property type="nucleotide sequence ID" value="NZ_CP021235.1"/>
</dbReference>
<dbReference type="PANTHER" id="PTHR30137:SF19">
    <property type="entry name" value="LUCIFERASE-LIKE MONOOXYGENASE"/>
    <property type="match status" value="1"/>
</dbReference>
<sequence>MSTPKNLRLSVLDQSPVRKHGSAQQAIKETVSLAQMTEKWGYTRFWVSEHHNTRALAGSTPEVLIAHLAAQTKRIRLGSGGVMLPHYSALKVAENFKMLETLYPGRIDLGLGRAPGTDRLTAAALNPYNDFNEAAFMQQLKDLGHYLHDTFEPGDVTEKIRATPVAPSVPPVWMLSSSGQSGLFAAHFGFAFSFAHFINPVGGPKMVQAYKDHFESSAFLQEPAANVGVFVLCADTAEKAQELQSTMDLLMLRIEKGISAGVPPYEDVQKQQYSEAEQQRISFNRQRVVSGTKEQVKQQLEALAAQYGVEELVVVTITHSFEDRLRSYELLAEAFELEEQSVAATAT</sequence>
<dbReference type="PANTHER" id="PTHR30137">
    <property type="entry name" value="LUCIFERASE-LIKE MONOOXYGENASE"/>
    <property type="match status" value="1"/>
</dbReference>
<evidence type="ECO:0000256" key="1">
    <source>
        <dbReference type="ARBA" id="ARBA00007789"/>
    </source>
</evidence>
<dbReference type="InterPro" id="IPR036661">
    <property type="entry name" value="Luciferase-like_sf"/>
</dbReference>
<keyword evidence="5" id="KW-1185">Reference proteome</keyword>
<dbReference type="NCBIfam" id="TIGR03558">
    <property type="entry name" value="oxido_grp_1"/>
    <property type="match status" value="1"/>
</dbReference>
<dbReference type="FunFam" id="3.20.20.30:FF:000002">
    <property type="entry name" value="LLM class flavin-dependent oxidoreductase"/>
    <property type="match status" value="1"/>
</dbReference>
<dbReference type="KEGG" id="pact:CA264_20455"/>
<gene>
    <name evidence="4" type="ORF">CA264_20455</name>
</gene>
<evidence type="ECO:0000313" key="5">
    <source>
        <dbReference type="Proteomes" id="UP000266292"/>
    </source>
</evidence>
<dbReference type="AlphaFoldDB" id="A0A1X9YXE5"/>
<dbReference type="Gene3D" id="3.20.20.30">
    <property type="entry name" value="Luciferase-like domain"/>
    <property type="match status" value="1"/>
</dbReference>
<dbReference type="OrthoDB" id="9780518at2"/>
<dbReference type="InterPro" id="IPR050766">
    <property type="entry name" value="Bact_Lucif_Oxidored"/>
</dbReference>
<evidence type="ECO:0000313" key="4">
    <source>
        <dbReference type="EMBL" id="ARS37607.1"/>
    </source>
</evidence>
<proteinExistence type="predicted"/>
<dbReference type="EMBL" id="CP021235">
    <property type="protein sequence ID" value="ARS37607.1"/>
    <property type="molecule type" value="Genomic_DNA"/>
</dbReference>
<evidence type="ECO:0000256" key="2">
    <source>
        <dbReference type="ARBA" id="ARBA00074555"/>
    </source>
</evidence>
<protein>
    <recommendedName>
        <fullName evidence="2">Luciferase-like monooxygenase</fullName>
    </recommendedName>
</protein>
<dbReference type="GO" id="GO:0005829">
    <property type="term" value="C:cytosol"/>
    <property type="evidence" value="ECO:0007669"/>
    <property type="project" value="TreeGrafter"/>
</dbReference>
<dbReference type="GO" id="GO:0016705">
    <property type="term" value="F:oxidoreductase activity, acting on paired donors, with incorporation or reduction of molecular oxygen"/>
    <property type="evidence" value="ECO:0007669"/>
    <property type="project" value="InterPro"/>
</dbReference>
<comment type="similarity">
    <text evidence="1">To bacterial alkanal monooxygenase alpha and beta chains.</text>
</comment>
<accession>A0A1X9YXE5</accession>
<dbReference type="Pfam" id="PF00296">
    <property type="entry name" value="Bac_luciferase"/>
    <property type="match status" value="1"/>
</dbReference>
<dbReference type="SUPFAM" id="SSF51679">
    <property type="entry name" value="Bacterial luciferase-like"/>
    <property type="match status" value="1"/>
</dbReference>
<feature type="domain" description="Luciferase-like" evidence="3">
    <location>
        <begin position="9"/>
        <end position="309"/>
    </location>
</feature>
<dbReference type="STRING" id="709015.GCA_000472485_04128"/>
<name>A0A1X9YXE5_9BACT</name>
<organism evidence="4 5">
    <name type="scientific">Pontibacter actiniarum</name>
    <dbReference type="NCBI Taxonomy" id="323450"/>
    <lineage>
        <taxon>Bacteria</taxon>
        <taxon>Pseudomonadati</taxon>
        <taxon>Bacteroidota</taxon>
        <taxon>Cytophagia</taxon>
        <taxon>Cytophagales</taxon>
        <taxon>Hymenobacteraceae</taxon>
        <taxon>Pontibacter</taxon>
    </lineage>
</organism>
<evidence type="ECO:0000259" key="3">
    <source>
        <dbReference type="Pfam" id="PF00296"/>
    </source>
</evidence>